<sequence length="330" mass="35960">MGQCCTRKKLVCHIQQQLINLNEEQLYRLADVLSGEISVNVPTITGTNGADLVEYILSLSQGVSQLLLVQDLITKMMGESDSNTTIMEKNTTQQESNIFGPSDTSTHISHDQDTDDVTIPDTANAGTSDTPPAGLMIGDPDIYTTTREKNTTQQESNIYGLSDTSTHTGHEQEPKDITVPDTTNAGTSDMPPACLMIGDPDIYTTTREKNTTQQESNIYGLSDTSTHTGHEQEPKDITVPDTTNAGTSDMPPAGLMIGDPDIYTTSREKNTTQQESNIFRLSDTSTHISRELDPEDVTVPETVNAGMSDGVSEKVKDEDANKHHLKIIEI</sequence>
<feature type="compositionally biased region" description="Polar residues" evidence="1">
    <location>
        <begin position="211"/>
        <end position="227"/>
    </location>
</feature>
<organism evidence="2 3">
    <name type="scientific">Umbra pygmaea</name>
    <name type="common">Eastern mudminnow</name>
    <dbReference type="NCBI Taxonomy" id="75934"/>
    <lineage>
        <taxon>Eukaryota</taxon>
        <taxon>Metazoa</taxon>
        <taxon>Chordata</taxon>
        <taxon>Craniata</taxon>
        <taxon>Vertebrata</taxon>
        <taxon>Euteleostomi</taxon>
        <taxon>Actinopterygii</taxon>
        <taxon>Neopterygii</taxon>
        <taxon>Teleostei</taxon>
        <taxon>Protacanthopterygii</taxon>
        <taxon>Esociformes</taxon>
        <taxon>Umbridae</taxon>
        <taxon>Umbra</taxon>
    </lineage>
</organism>
<feature type="compositionally biased region" description="Basic and acidic residues" evidence="1">
    <location>
        <begin position="228"/>
        <end position="238"/>
    </location>
</feature>
<evidence type="ECO:0000313" key="3">
    <source>
        <dbReference type="Proteomes" id="UP001557470"/>
    </source>
</evidence>
<dbReference type="Proteomes" id="UP001557470">
    <property type="component" value="Unassembled WGS sequence"/>
</dbReference>
<feature type="compositionally biased region" description="Polar residues" evidence="1">
    <location>
        <begin position="271"/>
        <end position="287"/>
    </location>
</feature>
<feature type="compositionally biased region" description="Basic and acidic residues" evidence="1">
    <location>
        <begin position="168"/>
        <end position="178"/>
    </location>
</feature>
<keyword evidence="3" id="KW-1185">Reference proteome</keyword>
<dbReference type="AlphaFoldDB" id="A0ABD0W2N4"/>
<feature type="region of interest" description="Disordered" evidence="1">
    <location>
        <begin position="210"/>
        <end position="291"/>
    </location>
</feature>
<evidence type="ECO:0000256" key="1">
    <source>
        <dbReference type="SAM" id="MobiDB-lite"/>
    </source>
</evidence>
<accession>A0ABD0W2N4</accession>
<reference evidence="2 3" key="1">
    <citation type="submission" date="2024-06" db="EMBL/GenBank/DDBJ databases">
        <authorList>
            <person name="Pan Q."/>
            <person name="Wen M."/>
            <person name="Jouanno E."/>
            <person name="Zahm M."/>
            <person name="Klopp C."/>
            <person name="Cabau C."/>
            <person name="Louis A."/>
            <person name="Berthelot C."/>
            <person name="Parey E."/>
            <person name="Roest Crollius H."/>
            <person name="Montfort J."/>
            <person name="Robinson-Rechavi M."/>
            <person name="Bouchez O."/>
            <person name="Lampietro C."/>
            <person name="Lopez Roques C."/>
            <person name="Donnadieu C."/>
            <person name="Postlethwait J."/>
            <person name="Bobe J."/>
            <person name="Verreycken H."/>
            <person name="Guiguen Y."/>
        </authorList>
    </citation>
    <scope>NUCLEOTIDE SEQUENCE [LARGE SCALE GENOMIC DNA]</scope>
    <source>
        <strain evidence="2">Up_M1</strain>
        <tissue evidence="2">Testis</tissue>
    </source>
</reference>
<comment type="caution">
    <text evidence="2">The sequence shown here is derived from an EMBL/GenBank/DDBJ whole genome shotgun (WGS) entry which is preliminary data.</text>
</comment>
<feature type="region of interest" description="Disordered" evidence="1">
    <location>
        <begin position="162"/>
        <end position="193"/>
    </location>
</feature>
<protein>
    <submittedName>
        <fullName evidence="2">Uncharacterized protein</fullName>
    </submittedName>
</protein>
<name>A0ABD0W2N4_UMBPY</name>
<evidence type="ECO:0000313" key="2">
    <source>
        <dbReference type="EMBL" id="KAL0964780.1"/>
    </source>
</evidence>
<gene>
    <name evidence="2" type="ORF">UPYG_G00328840</name>
</gene>
<proteinExistence type="predicted"/>
<dbReference type="EMBL" id="JAGEUA010000010">
    <property type="protein sequence ID" value="KAL0964780.1"/>
    <property type="molecule type" value="Genomic_DNA"/>
</dbReference>